<dbReference type="SMART" id="SM00862">
    <property type="entry name" value="Trans_reg_C"/>
    <property type="match status" value="1"/>
</dbReference>
<dbReference type="Proteomes" id="UP000287687">
    <property type="component" value="Unassembled WGS sequence"/>
</dbReference>
<dbReference type="PANTHER" id="PTHR48111:SF50">
    <property type="entry name" value="KDP OPERON TRANSCRIPTIONAL REGULATORY PROTEIN KDPE"/>
    <property type="match status" value="1"/>
</dbReference>
<reference evidence="6 7" key="1">
    <citation type="submission" date="2019-01" db="EMBL/GenBank/DDBJ databases">
        <title>The draft genome of Rhizobium sp. 24NR.</title>
        <authorList>
            <person name="Liu L."/>
            <person name="Liang L."/>
            <person name="Shi S."/>
            <person name="Xu L."/>
            <person name="Wang X."/>
            <person name="Li L."/>
            <person name="Zhang X."/>
        </authorList>
    </citation>
    <scope>NUCLEOTIDE SEQUENCE [LARGE SCALE GENOMIC DNA]</scope>
    <source>
        <strain evidence="6 7">24NR</strain>
    </source>
</reference>
<feature type="modified residue" description="4-aspartylphosphate" evidence="2">
    <location>
        <position position="56"/>
    </location>
</feature>
<keyword evidence="1 3" id="KW-0238">DNA-binding</keyword>
<dbReference type="EMBL" id="SBIP01000001">
    <property type="protein sequence ID" value="RWX80915.1"/>
    <property type="molecule type" value="Genomic_DNA"/>
</dbReference>
<dbReference type="SMART" id="SM00448">
    <property type="entry name" value="REC"/>
    <property type="match status" value="1"/>
</dbReference>
<feature type="DNA-binding region" description="OmpR/PhoB-type" evidence="3">
    <location>
        <begin position="131"/>
        <end position="228"/>
    </location>
</feature>
<dbReference type="GO" id="GO:0005829">
    <property type="term" value="C:cytosol"/>
    <property type="evidence" value="ECO:0007669"/>
    <property type="project" value="TreeGrafter"/>
</dbReference>
<dbReference type="Pfam" id="PF00486">
    <property type="entry name" value="Trans_reg_C"/>
    <property type="match status" value="1"/>
</dbReference>
<name>A0A444LKT1_9HYPH</name>
<evidence type="ECO:0000256" key="2">
    <source>
        <dbReference type="PROSITE-ProRule" id="PRU00169"/>
    </source>
</evidence>
<dbReference type="PROSITE" id="PS50110">
    <property type="entry name" value="RESPONSE_REGULATORY"/>
    <property type="match status" value="1"/>
</dbReference>
<dbReference type="RefSeq" id="WP_128440743.1">
    <property type="nucleotide sequence ID" value="NZ_SBIP01000001.1"/>
</dbReference>
<dbReference type="Gene3D" id="1.10.10.10">
    <property type="entry name" value="Winged helix-like DNA-binding domain superfamily/Winged helix DNA-binding domain"/>
    <property type="match status" value="1"/>
</dbReference>
<dbReference type="Pfam" id="PF00072">
    <property type="entry name" value="Response_reg"/>
    <property type="match status" value="1"/>
</dbReference>
<dbReference type="Gene3D" id="3.40.50.2300">
    <property type="match status" value="1"/>
</dbReference>
<accession>A0A444LKT1</accession>
<dbReference type="InterPro" id="IPR036388">
    <property type="entry name" value="WH-like_DNA-bd_sf"/>
</dbReference>
<keyword evidence="7" id="KW-1185">Reference proteome</keyword>
<comment type="caution">
    <text evidence="6">The sequence shown here is derived from an EMBL/GenBank/DDBJ whole genome shotgun (WGS) entry which is preliminary data.</text>
</comment>
<dbReference type="InterPro" id="IPR001789">
    <property type="entry name" value="Sig_transdc_resp-reg_receiver"/>
</dbReference>
<dbReference type="InterPro" id="IPR011006">
    <property type="entry name" value="CheY-like_superfamily"/>
</dbReference>
<proteinExistence type="predicted"/>
<dbReference type="AlphaFoldDB" id="A0A444LKT1"/>
<dbReference type="GO" id="GO:0006355">
    <property type="term" value="P:regulation of DNA-templated transcription"/>
    <property type="evidence" value="ECO:0007669"/>
    <property type="project" value="InterPro"/>
</dbReference>
<dbReference type="OrthoDB" id="9802426at2"/>
<gene>
    <name evidence="6" type="ORF">EPK99_00815</name>
</gene>
<dbReference type="GO" id="GO:0000976">
    <property type="term" value="F:transcription cis-regulatory region binding"/>
    <property type="evidence" value="ECO:0007669"/>
    <property type="project" value="TreeGrafter"/>
</dbReference>
<dbReference type="InterPro" id="IPR001867">
    <property type="entry name" value="OmpR/PhoB-type_DNA-bd"/>
</dbReference>
<dbReference type="InterPro" id="IPR039420">
    <property type="entry name" value="WalR-like"/>
</dbReference>
<organism evidence="6 7">
    <name type="scientific">Neorhizobium lilium</name>
    <dbReference type="NCBI Taxonomy" id="2503024"/>
    <lineage>
        <taxon>Bacteria</taxon>
        <taxon>Pseudomonadati</taxon>
        <taxon>Pseudomonadota</taxon>
        <taxon>Alphaproteobacteria</taxon>
        <taxon>Hyphomicrobiales</taxon>
        <taxon>Rhizobiaceae</taxon>
        <taxon>Rhizobium/Agrobacterium group</taxon>
        <taxon>Neorhizobium</taxon>
    </lineage>
</organism>
<keyword evidence="2" id="KW-0597">Phosphoprotein</keyword>
<evidence type="ECO:0000259" key="4">
    <source>
        <dbReference type="PROSITE" id="PS50110"/>
    </source>
</evidence>
<protein>
    <submittedName>
        <fullName evidence="6">Response regulator transcription factor</fullName>
    </submittedName>
</protein>
<evidence type="ECO:0000313" key="7">
    <source>
        <dbReference type="Proteomes" id="UP000287687"/>
    </source>
</evidence>
<dbReference type="GO" id="GO:0032993">
    <property type="term" value="C:protein-DNA complex"/>
    <property type="evidence" value="ECO:0007669"/>
    <property type="project" value="TreeGrafter"/>
</dbReference>
<feature type="domain" description="OmpR/PhoB-type" evidence="5">
    <location>
        <begin position="131"/>
        <end position="228"/>
    </location>
</feature>
<evidence type="ECO:0000256" key="3">
    <source>
        <dbReference type="PROSITE-ProRule" id="PRU01091"/>
    </source>
</evidence>
<evidence type="ECO:0000256" key="1">
    <source>
        <dbReference type="ARBA" id="ARBA00023125"/>
    </source>
</evidence>
<evidence type="ECO:0000313" key="6">
    <source>
        <dbReference type="EMBL" id="RWX80915.1"/>
    </source>
</evidence>
<dbReference type="PANTHER" id="PTHR48111">
    <property type="entry name" value="REGULATOR OF RPOS"/>
    <property type="match status" value="1"/>
</dbReference>
<dbReference type="SUPFAM" id="SSF52172">
    <property type="entry name" value="CheY-like"/>
    <property type="match status" value="1"/>
</dbReference>
<feature type="domain" description="Response regulatory" evidence="4">
    <location>
        <begin position="7"/>
        <end position="121"/>
    </location>
</feature>
<dbReference type="PROSITE" id="PS51755">
    <property type="entry name" value="OMPR_PHOB"/>
    <property type="match status" value="1"/>
</dbReference>
<sequence>MTNHAVRVLIVDDEPPIRKLLRVGLAAQDFAVSEAMNARTAIELLVADSPDLVVLDLGLPDMSGHDLLAKWRGEGVDLPIVILSSRTDEAGIVKALELGADDYLTKPFGMNELVARIRVALRHRLQTQGEKPIFHAGELSVDLVKRIVKVAGKEIKLSPKEYEILRILVQHAGKVLTHRYLLEHVWDGLTDVQYLRVYVRQLRQKIEAIPDQPRYILTETGVGYRLVEADQPPD</sequence>
<evidence type="ECO:0000259" key="5">
    <source>
        <dbReference type="PROSITE" id="PS51755"/>
    </source>
</evidence>
<dbReference type="GO" id="GO:0000156">
    <property type="term" value="F:phosphorelay response regulator activity"/>
    <property type="evidence" value="ECO:0007669"/>
    <property type="project" value="TreeGrafter"/>
</dbReference>
<dbReference type="CDD" id="cd00383">
    <property type="entry name" value="trans_reg_C"/>
    <property type="match status" value="1"/>
</dbReference>